<keyword evidence="3" id="KW-1185">Reference proteome</keyword>
<feature type="non-terminal residue" evidence="2">
    <location>
        <position position="203"/>
    </location>
</feature>
<dbReference type="Proteomes" id="UP001189429">
    <property type="component" value="Unassembled WGS sequence"/>
</dbReference>
<evidence type="ECO:0000256" key="1">
    <source>
        <dbReference type="SAM" id="MobiDB-lite"/>
    </source>
</evidence>
<reference evidence="2" key="1">
    <citation type="submission" date="2023-10" db="EMBL/GenBank/DDBJ databases">
        <authorList>
            <person name="Chen Y."/>
            <person name="Shah S."/>
            <person name="Dougan E. K."/>
            <person name="Thang M."/>
            <person name="Chan C."/>
        </authorList>
    </citation>
    <scope>NUCLEOTIDE SEQUENCE [LARGE SCALE GENOMIC DNA]</scope>
</reference>
<proteinExistence type="predicted"/>
<dbReference type="EMBL" id="CAUYUJ010013936">
    <property type="protein sequence ID" value="CAK0836948.1"/>
    <property type="molecule type" value="Genomic_DNA"/>
</dbReference>
<name>A0ABN9SWY6_9DINO</name>
<organism evidence="2 3">
    <name type="scientific">Prorocentrum cordatum</name>
    <dbReference type="NCBI Taxonomy" id="2364126"/>
    <lineage>
        <taxon>Eukaryota</taxon>
        <taxon>Sar</taxon>
        <taxon>Alveolata</taxon>
        <taxon>Dinophyceae</taxon>
        <taxon>Prorocentrales</taxon>
        <taxon>Prorocentraceae</taxon>
        <taxon>Prorocentrum</taxon>
    </lineage>
</organism>
<sequence length="203" mass="21541">MTNAPKAKWPTMLVKPPVSKTQPSFADCNAGCIEIPGFDKNDSFNARERARRGPAGGDQGHPVLRHDGHGLQLRRRRPAGTLAGVAGVRQIRRGAAEGRPRSRCRTRGTAPPGTAVRDRPGPQRRPVGQDEGSPPPRPVEGAGHMVPVDNPAAAFHAIRTLLPDSSDGCEGSILDVSNFIRESERVGVGEAAGRPRPARAVVA</sequence>
<comment type="caution">
    <text evidence="2">The sequence shown here is derived from an EMBL/GenBank/DDBJ whole genome shotgun (WGS) entry which is preliminary data.</text>
</comment>
<protein>
    <submittedName>
        <fullName evidence="2">Uncharacterized protein</fullName>
    </submittedName>
</protein>
<evidence type="ECO:0000313" key="3">
    <source>
        <dbReference type="Proteomes" id="UP001189429"/>
    </source>
</evidence>
<feature type="region of interest" description="Disordered" evidence="1">
    <location>
        <begin position="1"/>
        <end position="22"/>
    </location>
</feature>
<evidence type="ECO:0000313" key="2">
    <source>
        <dbReference type="EMBL" id="CAK0836948.1"/>
    </source>
</evidence>
<feature type="region of interest" description="Disordered" evidence="1">
    <location>
        <begin position="36"/>
        <end position="147"/>
    </location>
</feature>
<feature type="compositionally biased region" description="Basic and acidic residues" evidence="1">
    <location>
        <begin position="37"/>
        <end position="48"/>
    </location>
</feature>
<accession>A0ABN9SWY6</accession>
<gene>
    <name evidence="2" type="ORF">PCOR1329_LOCUS33295</name>
</gene>